<sequence length="127" mass="15101">MSRKIIQAYLDEIEQLLLNCSNVYVEEYNAVILTTQRANLRIRIRFALRYLLAISEILVVVNNQVTYIDYRYHFQDAQNNLIFRYDSTPHFPNLSSFPHHKHLFDDVIACEKPHLADVLQEVMEFLE</sequence>
<reference evidence="1 2" key="1">
    <citation type="submission" date="2018-03" db="EMBL/GenBank/DDBJ databases">
        <title>The ancient ancestry and fast evolution of plastids.</title>
        <authorList>
            <person name="Moore K.R."/>
            <person name="Magnabosco C."/>
            <person name="Momper L."/>
            <person name="Gold D.A."/>
            <person name="Bosak T."/>
            <person name="Fournier G.P."/>
        </authorList>
    </citation>
    <scope>NUCLEOTIDE SEQUENCE [LARGE SCALE GENOMIC DNA]</scope>
    <source>
        <strain evidence="1 2">CCALA 016</strain>
    </source>
</reference>
<dbReference type="EMBL" id="PXOH01000064">
    <property type="protein sequence ID" value="PSF29450.1"/>
    <property type="molecule type" value="Genomic_DNA"/>
</dbReference>
<keyword evidence="2" id="KW-1185">Reference proteome</keyword>
<name>A0A2T1LQQ9_9CHRO</name>
<evidence type="ECO:0000313" key="2">
    <source>
        <dbReference type="Proteomes" id="UP000239001"/>
    </source>
</evidence>
<comment type="caution">
    <text evidence="1">The sequence shown here is derived from an EMBL/GenBank/DDBJ whole genome shotgun (WGS) entry which is preliminary data.</text>
</comment>
<evidence type="ECO:0000313" key="1">
    <source>
        <dbReference type="EMBL" id="PSF29450.1"/>
    </source>
</evidence>
<dbReference type="InterPro" id="IPR045397">
    <property type="entry name" value="TumE-like"/>
</dbReference>
<organism evidence="1 2">
    <name type="scientific">Aphanothece hegewaldii CCALA 016</name>
    <dbReference type="NCBI Taxonomy" id="2107694"/>
    <lineage>
        <taxon>Bacteria</taxon>
        <taxon>Bacillati</taxon>
        <taxon>Cyanobacteriota</taxon>
        <taxon>Cyanophyceae</taxon>
        <taxon>Oscillatoriophycideae</taxon>
        <taxon>Chroococcales</taxon>
        <taxon>Aphanothecaceae</taxon>
        <taxon>Aphanothece</taxon>
    </lineage>
</organism>
<dbReference type="InterPro" id="IPR054795">
    <property type="entry name" value="TumE"/>
</dbReference>
<dbReference type="NCBIfam" id="NF045777">
    <property type="entry name" value="TumE"/>
    <property type="match status" value="1"/>
</dbReference>
<protein>
    <submittedName>
        <fullName evidence="1">Uncharacterized protein</fullName>
    </submittedName>
</protein>
<dbReference type="Pfam" id="PF20126">
    <property type="entry name" value="TumE"/>
    <property type="match status" value="1"/>
</dbReference>
<gene>
    <name evidence="1" type="ORF">C7H19_24335</name>
</gene>
<dbReference type="RefSeq" id="WP_106459497.1">
    <property type="nucleotide sequence ID" value="NZ_PXOH01000064.1"/>
</dbReference>
<proteinExistence type="predicted"/>
<reference evidence="1 2" key="2">
    <citation type="submission" date="2018-03" db="EMBL/GenBank/DDBJ databases">
        <authorList>
            <person name="Keele B.F."/>
        </authorList>
    </citation>
    <scope>NUCLEOTIDE SEQUENCE [LARGE SCALE GENOMIC DNA]</scope>
    <source>
        <strain evidence="1 2">CCALA 016</strain>
    </source>
</reference>
<dbReference type="AlphaFoldDB" id="A0A2T1LQQ9"/>
<accession>A0A2T1LQQ9</accession>
<dbReference type="OrthoDB" id="572460at2"/>
<dbReference type="Proteomes" id="UP000239001">
    <property type="component" value="Unassembled WGS sequence"/>
</dbReference>